<dbReference type="InterPro" id="IPR001242">
    <property type="entry name" value="Condensation_dom"/>
</dbReference>
<dbReference type="PROSITE" id="PS50075">
    <property type="entry name" value="CARRIER"/>
    <property type="match status" value="1"/>
</dbReference>
<keyword evidence="4" id="KW-0597">Phosphoprotein</keyword>
<dbReference type="Pfam" id="PF00550">
    <property type="entry name" value="PP-binding"/>
    <property type="match status" value="1"/>
</dbReference>
<dbReference type="InterPro" id="IPR000873">
    <property type="entry name" value="AMP-dep_synth/lig_dom"/>
</dbReference>
<evidence type="ECO:0000256" key="2">
    <source>
        <dbReference type="ARBA" id="ARBA00006432"/>
    </source>
</evidence>
<dbReference type="Gene3D" id="1.10.1200.10">
    <property type="entry name" value="ACP-like"/>
    <property type="match status" value="1"/>
</dbReference>
<feature type="domain" description="Carrier" evidence="8">
    <location>
        <begin position="972"/>
        <end position="1046"/>
    </location>
</feature>
<dbReference type="PROSITE" id="PS00012">
    <property type="entry name" value="PHOSPHOPANTETHEINE"/>
    <property type="match status" value="1"/>
</dbReference>
<dbReference type="Pfam" id="PF00501">
    <property type="entry name" value="AMP-binding"/>
    <property type="match status" value="1"/>
</dbReference>
<dbReference type="SUPFAM" id="SSF56801">
    <property type="entry name" value="Acetyl-CoA synthetase-like"/>
    <property type="match status" value="1"/>
</dbReference>
<dbReference type="PROSITE" id="PS00455">
    <property type="entry name" value="AMP_BINDING"/>
    <property type="match status" value="1"/>
</dbReference>
<dbReference type="FunFam" id="3.40.50.980:FF:000002">
    <property type="entry name" value="Enterobactin synthetase component F"/>
    <property type="match status" value="1"/>
</dbReference>
<dbReference type="SMART" id="SM00823">
    <property type="entry name" value="PKS_PP"/>
    <property type="match status" value="1"/>
</dbReference>
<dbReference type="NCBIfam" id="TIGR01720">
    <property type="entry name" value="NRPS-para261"/>
    <property type="match status" value="1"/>
</dbReference>
<dbReference type="GO" id="GO:0005829">
    <property type="term" value="C:cytosol"/>
    <property type="evidence" value="ECO:0007669"/>
    <property type="project" value="TreeGrafter"/>
</dbReference>
<dbReference type="GO" id="GO:0031177">
    <property type="term" value="F:phosphopantetheine binding"/>
    <property type="evidence" value="ECO:0007669"/>
    <property type="project" value="InterPro"/>
</dbReference>
<dbReference type="PANTHER" id="PTHR45527">
    <property type="entry name" value="NONRIBOSOMAL PEPTIDE SYNTHETASE"/>
    <property type="match status" value="1"/>
</dbReference>
<dbReference type="InterPro" id="IPR036736">
    <property type="entry name" value="ACP-like_sf"/>
</dbReference>
<dbReference type="EMBL" id="CP047020">
    <property type="protein sequence ID" value="QHA06602.1"/>
    <property type="molecule type" value="Genomic_DNA"/>
</dbReference>
<evidence type="ECO:0000259" key="8">
    <source>
        <dbReference type="PROSITE" id="PS50075"/>
    </source>
</evidence>
<dbReference type="GO" id="GO:0009366">
    <property type="term" value="C:enterobactin synthetase complex"/>
    <property type="evidence" value="ECO:0007669"/>
    <property type="project" value="TreeGrafter"/>
</dbReference>
<evidence type="ECO:0000313" key="10">
    <source>
        <dbReference type="Proteomes" id="UP000436138"/>
    </source>
</evidence>
<dbReference type="InterPro" id="IPR045851">
    <property type="entry name" value="AMP-bd_C_sf"/>
</dbReference>
<dbReference type="InterPro" id="IPR006162">
    <property type="entry name" value="Ppantetheine_attach_site"/>
</dbReference>
<evidence type="ECO:0000256" key="3">
    <source>
        <dbReference type="ARBA" id="ARBA00022450"/>
    </source>
</evidence>
<dbReference type="PANTHER" id="PTHR45527:SF1">
    <property type="entry name" value="FATTY ACID SYNTHASE"/>
    <property type="match status" value="1"/>
</dbReference>
<dbReference type="InterPro" id="IPR009081">
    <property type="entry name" value="PP-bd_ACP"/>
</dbReference>
<dbReference type="Gene3D" id="3.30.559.10">
    <property type="entry name" value="Chloramphenicol acetyltransferase-like domain"/>
    <property type="match status" value="2"/>
</dbReference>
<evidence type="ECO:0000256" key="6">
    <source>
        <dbReference type="ARBA" id="ARBA00023194"/>
    </source>
</evidence>
<dbReference type="FunFam" id="3.40.50.12780:FF:000012">
    <property type="entry name" value="Non-ribosomal peptide synthetase"/>
    <property type="match status" value="1"/>
</dbReference>
<dbReference type="Proteomes" id="UP000436138">
    <property type="component" value="Chromosome"/>
</dbReference>
<proteinExistence type="inferred from homology"/>
<dbReference type="FunFam" id="3.30.300.30:FF:000010">
    <property type="entry name" value="Enterobactin synthetase component F"/>
    <property type="match status" value="1"/>
</dbReference>
<evidence type="ECO:0000313" key="9">
    <source>
        <dbReference type="EMBL" id="QHA06602.1"/>
    </source>
</evidence>
<name>A0A6I6N519_9ACTN</name>
<dbReference type="FunFam" id="3.40.50.980:FF:000001">
    <property type="entry name" value="Non-ribosomal peptide synthetase"/>
    <property type="match status" value="1"/>
</dbReference>
<dbReference type="GO" id="GO:0043041">
    <property type="term" value="P:amino acid activation for nonribosomal peptide biosynthetic process"/>
    <property type="evidence" value="ECO:0007669"/>
    <property type="project" value="TreeGrafter"/>
</dbReference>
<dbReference type="InterPro" id="IPR025110">
    <property type="entry name" value="AMP-bd_C"/>
</dbReference>
<dbReference type="GO" id="GO:0009239">
    <property type="term" value="P:enterobactin biosynthetic process"/>
    <property type="evidence" value="ECO:0007669"/>
    <property type="project" value="TreeGrafter"/>
</dbReference>
<dbReference type="FunFam" id="1.10.1200.10:FF:000005">
    <property type="entry name" value="Nonribosomal peptide synthetase 1"/>
    <property type="match status" value="1"/>
</dbReference>
<dbReference type="KEGG" id="sbro:GQF42_27930"/>
<dbReference type="GO" id="GO:0047527">
    <property type="term" value="F:2,3-dihydroxybenzoate-serine ligase activity"/>
    <property type="evidence" value="ECO:0007669"/>
    <property type="project" value="TreeGrafter"/>
</dbReference>
<evidence type="ECO:0000256" key="5">
    <source>
        <dbReference type="ARBA" id="ARBA00022737"/>
    </source>
</evidence>
<comment type="cofactor">
    <cofactor evidence="1">
        <name>pantetheine 4'-phosphate</name>
        <dbReference type="ChEBI" id="CHEBI:47942"/>
    </cofactor>
</comment>
<dbReference type="InterPro" id="IPR010060">
    <property type="entry name" value="NRPS_synth"/>
</dbReference>
<dbReference type="InterPro" id="IPR010071">
    <property type="entry name" value="AA_adenyl_dom"/>
</dbReference>
<keyword evidence="5" id="KW-0677">Repeat</keyword>
<evidence type="ECO:0000256" key="7">
    <source>
        <dbReference type="SAM" id="MobiDB-lite"/>
    </source>
</evidence>
<dbReference type="GO" id="GO:0008610">
    <property type="term" value="P:lipid biosynthetic process"/>
    <property type="evidence" value="ECO:0007669"/>
    <property type="project" value="UniProtKB-ARBA"/>
</dbReference>
<dbReference type="Gene3D" id="3.30.559.30">
    <property type="entry name" value="Nonribosomal peptide synthetase, condensation domain"/>
    <property type="match status" value="2"/>
</dbReference>
<feature type="region of interest" description="Disordered" evidence="7">
    <location>
        <begin position="208"/>
        <end position="231"/>
    </location>
</feature>
<dbReference type="Gene3D" id="3.40.50.980">
    <property type="match status" value="2"/>
</dbReference>
<comment type="similarity">
    <text evidence="2">Belongs to the ATP-dependent AMP-binding enzyme family.</text>
</comment>
<dbReference type="FunFam" id="2.30.38.10:FF:000001">
    <property type="entry name" value="Non-ribosomal peptide synthetase PvdI"/>
    <property type="match status" value="1"/>
</dbReference>
<evidence type="ECO:0000256" key="4">
    <source>
        <dbReference type="ARBA" id="ARBA00022553"/>
    </source>
</evidence>
<accession>A0A6I6N519</accession>
<keyword evidence="10" id="KW-1185">Reference proteome</keyword>
<dbReference type="InterPro" id="IPR020806">
    <property type="entry name" value="PKS_PP-bd"/>
</dbReference>
<dbReference type="InterPro" id="IPR023213">
    <property type="entry name" value="CAT-like_dom_sf"/>
</dbReference>
<sequence length="1553" mass="168482">MSAVPAEAIDLTAAQRGMWFAQRLDPDNAIYNIAEYVDIRGPLDRVAFVEALRQVLIEAEALRTTFEEHDGEPVQSVHPDPPAQVRTVDVSAEPDPEAAALDWMLADARTAVDPARDPLYLFALIDLGGKRLQWYYRAHHLVLDGFSGGLIATRVAEVYRELTGGQDPAPQQALGSLTELVAAETAYRASDRFAADREYWLDRFGDRPEPASLSGGQPTMPSSFHRRTGHLPDQVTDGLHRLARETNASWPVVTAAAIALYMAKMTNTTDVVLGLPVAARRSGTARRIPGMVSNVLPLRVPVPATGTVAELVEAAAEAMHGAVRHQHYRYEDLRRDLKLLGDDRRLVGPQVNFLMFDTDFSLPGCETVSHSLTVGPNDDMTFVVDGRPGRHGLAIDLHANGDVYEPGDVDRHGARFEHLLAELARSAPERSLGRIEVATPAERDSLVHGLNDTGRDLATLTALLEAQTTRTPEAEALAFDDETLTYRELHTRANRLAHRLIDLGIGPEDRVAVALNRSVDLVVALLATLKSGAAYVPVDPGHPRDRIEYVLDDAQPVAVLTTTGTAAHLPATDCPRLCLDDPGTRTDLDRYPGTDPTDRDRTTALRSSHPAYLIYTSGSTGRPKGVVVPHAGIFNRIQWMQGQYRLGGEDRILQKTPSGFDVSVWEFFWPLVEGATLVVARPDGHKDPGYLAEIIREQRISTLHFVPSMLQAFLARAPFVEPFPALRRVVCSGEALPRETQRQFFAALPEVELHNLYGPTEASVDVTAWSCAPDDEGDSVPIGAPVWNTRAYVLDAALRPVPAGVPGELYLSGVQLARGYLHRSALTGERFVADPFRDGERMYRTGDLARWRDDGNLIFLGRSDDQVKIRGFRVELGEIEAALSDLDEVTQAAVILRPDGPGGSQLVGYVTLRPGTEAHPAGLRRALVDRLPEYMIPAAVVVMTDLPTTANGKLDRRALPAPDYAGLTAKAAARNEAEEILCRAFAEVLGLETVGVTDNFFDLGGDSIVAMRLVSRARAHGLLLTAEDVFACKTVEALAPCATAIGTGGDDEAAPVGDVPATPIMEWLRDRGELIDRFGQFALVQTPAGVRADHLGTALRALRTHHDVLRARLDRSPSWRLHVPDAADAADPAEVVDVVQVADLDEEALAATIATHREAAAGRLRPDDGVMVQAVWFDAGSARPGRLLLVLHHLVVDGVSWRLLLDDLESAYRAVAAGRTPDLGARGTSFRGWALGLADEARSPRRVAELAAWTAQLARPAPLLPAGDRLDPGRDTVAQLVSLDTALEPHLTEPLLTTVPSRINGAVTDVLLTALMMAVPQWRGAGEPGDGRLTVALEGHGRVPISETHDLSRTVGWFTSLYPVTLGLDPAVARAANHGGAAADDALKQIKEQLRTVPGDGIGYGLLRHHNPDTAAELAERPGPDVGFNYLGRFDAAATDPHSWGLAPGEALGEITEPAMPAAYQLDINVMVRDGADGRRLITRWTWPKALITEEAATRLTDLWKRCLEALITSAEQSDKAVQTPSDLTLNTLSQNELDALEDELAREWEIAQ</sequence>
<organism evidence="9 10">
    <name type="scientific">Streptomyces broussonetiae</name>
    <dbReference type="NCBI Taxonomy" id="2686304"/>
    <lineage>
        <taxon>Bacteria</taxon>
        <taxon>Bacillati</taxon>
        <taxon>Actinomycetota</taxon>
        <taxon>Actinomycetes</taxon>
        <taxon>Kitasatosporales</taxon>
        <taxon>Streptomycetaceae</taxon>
        <taxon>Streptomyces</taxon>
    </lineage>
</organism>
<dbReference type="SUPFAM" id="SSF47336">
    <property type="entry name" value="ACP-like"/>
    <property type="match status" value="1"/>
</dbReference>
<dbReference type="Pfam" id="PF13193">
    <property type="entry name" value="AMP-binding_C"/>
    <property type="match status" value="1"/>
</dbReference>
<dbReference type="InterPro" id="IPR020845">
    <property type="entry name" value="AMP-binding_CS"/>
</dbReference>
<dbReference type="CDD" id="cd17646">
    <property type="entry name" value="A_NRPS_AB3403-like"/>
    <property type="match status" value="1"/>
</dbReference>
<dbReference type="Gene3D" id="3.30.300.30">
    <property type="match status" value="1"/>
</dbReference>
<gene>
    <name evidence="9" type="ORF">GQF42_27930</name>
</gene>
<keyword evidence="3" id="KW-0596">Phosphopantetheine</keyword>
<dbReference type="SUPFAM" id="SSF52777">
    <property type="entry name" value="CoA-dependent acyltransferases"/>
    <property type="match status" value="4"/>
</dbReference>
<evidence type="ECO:0000256" key="1">
    <source>
        <dbReference type="ARBA" id="ARBA00001957"/>
    </source>
</evidence>
<dbReference type="NCBIfam" id="TIGR01733">
    <property type="entry name" value="AA-adenyl-dom"/>
    <property type="match status" value="1"/>
</dbReference>
<dbReference type="Gene3D" id="2.30.38.10">
    <property type="entry name" value="Luciferase, Domain 3"/>
    <property type="match status" value="1"/>
</dbReference>
<protein>
    <submittedName>
        <fullName evidence="9">Amino acid adenylation domain-containing protein</fullName>
    </submittedName>
</protein>
<dbReference type="Pfam" id="PF00668">
    <property type="entry name" value="Condensation"/>
    <property type="match status" value="2"/>
</dbReference>
<reference evidence="9 10" key="1">
    <citation type="submission" date="2019-12" db="EMBL/GenBank/DDBJ databases">
        <title>Streptomyces sp. strain T44 isolated from rhizosphere soil of Broussonetia papyrifera.</title>
        <authorList>
            <person name="Mo P."/>
        </authorList>
    </citation>
    <scope>NUCLEOTIDE SEQUENCE [LARGE SCALE GENOMIC DNA]</scope>
    <source>
        <strain evidence="9 10">T44</strain>
    </source>
</reference>
<keyword evidence="6" id="KW-0045">Antibiotic biosynthesis</keyword>